<keyword evidence="3" id="KW-0675">Receptor</keyword>
<dbReference type="GO" id="GO:0030246">
    <property type="term" value="F:carbohydrate binding"/>
    <property type="evidence" value="ECO:0007669"/>
    <property type="project" value="TreeGrafter"/>
</dbReference>
<dbReference type="GO" id="GO:0055085">
    <property type="term" value="P:transmembrane transport"/>
    <property type="evidence" value="ECO:0007669"/>
    <property type="project" value="InterPro"/>
</dbReference>
<dbReference type="NCBIfam" id="TIGR00787">
    <property type="entry name" value="dctP"/>
    <property type="match status" value="1"/>
</dbReference>
<dbReference type="PIRSF" id="PIRSF006470">
    <property type="entry name" value="DctB"/>
    <property type="match status" value="1"/>
</dbReference>
<feature type="signal peptide" evidence="2">
    <location>
        <begin position="1"/>
        <end position="21"/>
    </location>
</feature>
<evidence type="ECO:0000313" key="4">
    <source>
        <dbReference type="Proteomes" id="UP000199668"/>
    </source>
</evidence>
<dbReference type="EMBL" id="FOTY01000001">
    <property type="protein sequence ID" value="SFL47828.1"/>
    <property type="molecule type" value="Genomic_DNA"/>
</dbReference>
<dbReference type="NCBIfam" id="NF037995">
    <property type="entry name" value="TRAP_S1"/>
    <property type="match status" value="1"/>
</dbReference>
<dbReference type="InterPro" id="IPR038404">
    <property type="entry name" value="TRAP_DctP_sf"/>
</dbReference>
<evidence type="ECO:0000313" key="3">
    <source>
        <dbReference type="EMBL" id="SFL47828.1"/>
    </source>
</evidence>
<evidence type="ECO:0000256" key="1">
    <source>
        <dbReference type="ARBA" id="ARBA00022729"/>
    </source>
</evidence>
<dbReference type="PANTHER" id="PTHR33376:SF2">
    <property type="entry name" value="DICARBOXYLATE-BINDING PERIPLASMIC PROTEIN"/>
    <property type="match status" value="1"/>
</dbReference>
<dbReference type="CDD" id="cd13671">
    <property type="entry name" value="PBP2_TRAP_SBP_like_3"/>
    <property type="match status" value="1"/>
</dbReference>
<keyword evidence="4" id="KW-1185">Reference proteome</keyword>
<dbReference type="Proteomes" id="UP000199668">
    <property type="component" value="Unassembled WGS sequence"/>
</dbReference>
<dbReference type="GO" id="GO:0030288">
    <property type="term" value="C:outer membrane-bounded periplasmic space"/>
    <property type="evidence" value="ECO:0007669"/>
    <property type="project" value="InterPro"/>
</dbReference>
<dbReference type="RefSeq" id="WP_245736752.1">
    <property type="nucleotide sequence ID" value="NZ_FOTY01000001.1"/>
</dbReference>
<proteinExistence type="predicted"/>
<keyword evidence="1 2" id="KW-0732">Signal</keyword>
<dbReference type="STRING" id="266892.SAMN04488054_101130"/>
<dbReference type="AlphaFoldDB" id="A0A1I4I083"/>
<evidence type="ECO:0000256" key="2">
    <source>
        <dbReference type="SAM" id="SignalP"/>
    </source>
</evidence>
<feature type="chain" id="PRO_5011739373" evidence="2">
    <location>
        <begin position="22"/>
        <end position="349"/>
    </location>
</feature>
<dbReference type="Gene3D" id="3.40.190.170">
    <property type="entry name" value="Bacterial extracellular solute-binding protein, family 7"/>
    <property type="match status" value="1"/>
</dbReference>
<accession>A0A1I4I083</accession>
<dbReference type="Pfam" id="PF03480">
    <property type="entry name" value="DctP"/>
    <property type="match status" value="1"/>
</dbReference>
<dbReference type="InterPro" id="IPR018389">
    <property type="entry name" value="DctP_fam"/>
</dbReference>
<dbReference type="PROSITE" id="PS51257">
    <property type="entry name" value="PROKAR_LIPOPROTEIN"/>
    <property type="match status" value="1"/>
</dbReference>
<sequence length="349" mass="39083">MKKLFLSSIFVMLMLIGAACASSSTETSGAGENGSDNTGIQERSLTLAHIHGSASPVYESLENFEKKVENRSDGKIQINIYGQGTLGGETEMLELLKTGVLDMAKVNAGKLESFSEQFSVFSLPYIFENTEHFQSVMHSDTVEQMYADLESKGLRGITHYRAGKRSFYTIDTPIEKPTDLEGLKIRVMNNATSIRTMELLGASPTPMAASNVYSAMQQGVIDGAESSHIALTDANHGEVAKAFSYDEHTRIPDFLTMSEQTWNSFTNEEKQLIQKAADETSDGHSKRWEELMAQSKEKAKQEMNVTFYENINKEPFREKVQPLIEERRENDRIAQILDRFNSLKEESSQ</sequence>
<gene>
    <name evidence="3" type="ORF">SAMN04488054_101130</name>
</gene>
<dbReference type="InterPro" id="IPR004682">
    <property type="entry name" value="TRAP_DctP"/>
</dbReference>
<protein>
    <submittedName>
        <fullName evidence="3">Tripartite ATP-independent transporter solute receptor, DctP family</fullName>
    </submittedName>
</protein>
<name>A0A1I4I083_9BACI</name>
<reference evidence="3 4" key="1">
    <citation type="submission" date="2016-10" db="EMBL/GenBank/DDBJ databases">
        <authorList>
            <person name="de Groot N.N."/>
        </authorList>
    </citation>
    <scope>NUCLEOTIDE SEQUENCE [LARGE SCALE GENOMIC DNA]</scope>
    <source>
        <strain evidence="3 4">CGMCC 1.6134</strain>
    </source>
</reference>
<organism evidence="3 4">
    <name type="scientific">Salibacterium qingdaonense</name>
    <dbReference type="NCBI Taxonomy" id="266892"/>
    <lineage>
        <taxon>Bacteria</taxon>
        <taxon>Bacillati</taxon>
        <taxon>Bacillota</taxon>
        <taxon>Bacilli</taxon>
        <taxon>Bacillales</taxon>
        <taxon>Bacillaceae</taxon>
    </lineage>
</organism>
<dbReference type="PANTHER" id="PTHR33376">
    <property type="match status" value="1"/>
</dbReference>